<dbReference type="InterPro" id="IPR006620">
    <property type="entry name" value="Pro_4_hyd_alph"/>
</dbReference>
<evidence type="ECO:0000256" key="11">
    <source>
        <dbReference type="ARBA" id="ARBA00023004"/>
    </source>
</evidence>
<dbReference type="InterPro" id="IPR045054">
    <property type="entry name" value="P4HA-like"/>
</dbReference>
<evidence type="ECO:0000256" key="7">
    <source>
        <dbReference type="ARBA" id="ARBA00022964"/>
    </source>
</evidence>
<keyword evidence="12" id="KW-0472">Membrane</keyword>
<comment type="cofactor">
    <cofactor evidence="1">
        <name>L-ascorbate</name>
        <dbReference type="ChEBI" id="CHEBI:38290"/>
    </cofactor>
</comment>
<evidence type="ECO:0000256" key="5">
    <source>
        <dbReference type="ARBA" id="ARBA00022692"/>
    </source>
</evidence>
<evidence type="ECO:0000256" key="10">
    <source>
        <dbReference type="ARBA" id="ARBA00023002"/>
    </source>
</evidence>
<evidence type="ECO:0000256" key="3">
    <source>
        <dbReference type="ARBA" id="ARBA00006511"/>
    </source>
</evidence>
<dbReference type="SMART" id="SM00702">
    <property type="entry name" value="P4Hc"/>
    <property type="match status" value="1"/>
</dbReference>
<reference evidence="17" key="1">
    <citation type="submission" date="2020-07" db="EMBL/GenBank/DDBJ databases">
        <authorList>
            <person name="Lin J."/>
        </authorList>
    </citation>
    <scope>NUCLEOTIDE SEQUENCE</scope>
</reference>
<dbReference type="EMBL" id="LR862135">
    <property type="protein sequence ID" value="CAD1840354.1"/>
    <property type="molecule type" value="Genomic_DNA"/>
</dbReference>
<proteinExistence type="inferred from homology"/>
<organism evidence="17">
    <name type="scientific">Ananas comosus var. bracteatus</name>
    <name type="common">red pineapple</name>
    <dbReference type="NCBI Taxonomy" id="296719"/>
    <lineage>
        <taxon>Eukaryota</taxon>
        <taxon>Viridiplantae</taxon>
        <taxon>Streptophyta</taxon>
        <taxon>Embryophyta</taxon>
        <taxon>Tracheophyta</taxon>
        <taxon>Spermatophyta</taxon>
        <taxon>Magnoliopsida</taxon>
        <taxon>Liliopsida</taxon>
        <taxon>Poales</taxon>
        <taxon>Bromeliaceae</taxon>
        <taxon>Bromelioideae</taxon>
        <taxon>Ananas</taxon>
    </lineage>
</organism>
<keyword evidence="6" id="KW-0479">Metal-binding</keyword>
<dbReference type="PANTHER" id="PTHR10869:SF62">
    <property type="entry name" value="PROCOLLAGEN-PROLINE 4-DIOXYGENASE"/>
    <property type="match status" value="1"/>
</dbReference>
<accession>A0A6V7QAX8</accession>
<feature type="chain" id="PRO_5028392902" description="procollagen-proline 4-dioxygenase" evidence="15">
    <location>
        <begin position="31"/>
        <end position="266"/>
    </location>
</feature>
<comment type="subcellular location">
    <subcellularLocation>
        <location evidence="2">Endoplasmic reticulum membrane</location>
        <topology evidence="2">Single-pass type II membrane protein</topology>
    </subcellularLocation>
</comment>
<evidence type="ECO:0000256" key="2">
    <source>
        <dbReference type="ARBA" id="ARBA00004648"/>
    </source>
</evidence>
<dbReference type="GO" id="GO:0031418">
    <property type="term" value="F:L-ascorbic acid binding"/>
    <property type="evidence" value="ECO:0007669"/>
    <property type="project" value="InterPro"/>
</dbReference>
<keyword evidence="10" id="KW-0560">Oxidoreductase</keyword>
<evidence type="ECO:0000256" key="12">
    <source>
        <dbReference type="ARBA" id="ARBA00023136"/>
    </source>
</evidence>
<evidence type="ECO:0000256" key="6">
    <source>
        <dbReference type="ARBA" id="ARBA00022723"/>
    </source>
</evidence>
<evidence type="ECO:0000256" key="14">
    <source>
        <dbReference type="ARBA" id="ARBA00049169"/>
    </source>
</evidence>
<dbReference type="PANTHER" id="PTHR10869">
    <property type="entry name" value="PROLYL 4-HYDROXYLASE ALPHA SUBUNIT"/>
    <property type="match status" value="1"/>
</dbReference>
<dbReference type="GO" id="GO:0004656">
    <property type="term" value="F:procollagen-proline 4-dioxygenase activity"/>
    <property type="evidence" value="ECO:0007669"/>
    <property type="project" value="UniProtKB-EC"/>
</dbReference>
<dbReference type="FunFam" id="2.60.120.620:FF:000002">
    <property type="entry name" value="Prolyl 4-hydroxylase 4"/>
    <property type="match status" value="1"/>
</dbReference>
<evidence type="ECO:0000256" key="15">
    <source>
        <dbReference type="SAM" id="SignalP"/>
    </source>
</evidence>
<dbReference type="InterPro" id="IPR044862">
    <property type="entry name" value="Pro_4_hyd_alph_FE2OG_OXY"/>
</dbReference>
<keyword evidence="11" id="KW-0408">Iron</keyword>
<gene>
    <name evidence="17" type="ORF">CB5_LOCUS23565</name>
</gene>
<feature type="signal peptide" evidence="15">
    <location>
        <begin position="1"/>
        <end position="30"/>
    </location>
</feature>
<name>A0A6V7QAX8_ANACO</name>
<keyword evidence="9" id="KW-1133">Transmembrane helix</keyword>
<keyword evidence="5" id="KW-0812">Transmembrane</keyword>
<feature type="domain" description="Prolyl 4-hydroxylase alpha subunit" evidence="16">
    <location>
        <begin position="47"/>
        <end position="215"/>
    </location>
</feature>
<comment type="catalytic activity">
    <reaction evidence="14">
        <text>L-prolyl-[collagen] + 2-oxoglutarate + O2 = trans-4-hydroxy-L-prolyl-[collagen] + succinate + CO2</text>
        <dbReference type="Rhea" id="RHEA:18945"/>
        <dbReference type="Rhea" id="RHEA-COMP:11676"/>
        <dbReference type="Rhea" id="RHEA-COMP:11680"/>
        <dbReference type="ChEBI" id="CHEBI:15379"/>
        <dbReference type="ChEBI" id="CHEBI:16526"/>
        <dbReference type="ChEBI" id="CHEBI:16810"/>
        <dbReference type="ChEBI" id="CHEBI:30031"/>
        <dbReference type="ChEBI" id="CHEBI:50342"/>
        <dbReference type="ChEBI" id="CHEBI:61965"/>
        <dbReference type="EC" id="1.14.11.2"/>
    </reaction>
</comment>
<dbReference type="Gene3D" id="2.60.120.620">
    <property type="entry name" value="q2cbj1_9rhob like domain"/>
    <property type="match status" value="1"/>
</dbReference>
<evidence type="ECO:0000259" key="16">
    <source>
        <dbReference type="SMART" id="SM00702"/>
    </source>
</evidence>
<dbReference type="GO" id="GO:0005506">
    <property type="term" value="F:iron ion binding"/>
    <property type="evidence" value="ECO:0007669"/>
    <property type="project" value="InterPro"/>
</dbReference>
<comment type="similarity">
    <text evidence="3">Belongs to the P4HA family.</text>
</comment>
<dbReference type="Pfam" id="PF13640">
    <property type="entry name" value="2OG-FeII_Oxy_3"/>
    <property type="match status" value="1"/>
</dbReference>
<keyword evidence="8" id="KW-0735">Signal-anchor</keyword>
<keyword evidence="7" id="KW-0223">Dioxygenase</keyword>
<dbReference type="GO" id="GO:0005789">
    <property type="term" value="C:endoplasmic reticulum membrane"/>
    <property type="evidence" value="ECO:0007669"/>
    <property type="project" value="UniProtKB-SubCell"/>
</dbReference>
<keyword evidence="13" id="KW-0325">Glycoprotein</keyword>
<evidence type="ECO:0000256" key="8">
    <source>
        <dbReference type="ARBA" id="ARBA00022968"/>
    </source>
</evidence>
<keyword evidence="15" id="KW-0732">Signal</keyword>
<evidence type="ECO:0000256" key="1">
    <source>
        <dbReference type="ARBA" id="ARBA00001961"/>
    </source>
</evidence>
<dbReference type="AlphaFoldDB" id="A0A6V7QAX8"/>
<dbReference type="EC" id="1.14.11.2" evidence="4"/>
<evidence type="ECO:0000313" key="17">
    <source>
        <dbReference type="EMBL" id="CAD1840354.1"/>
    </source>
</evidence>
<evidence type="ECO:0000256" key="13">
    <source>
        <dbReference type="ARBA" id="ARBA00023180"/>
    </source>
</evidence>
<protein>
    <recommendedName>
        <fullName evidence="4">procollagen-proline 4-dioxygenase</fullName>
        <ecNumber evidence="4">1.14.11.2</ecNumber>
    </recommendedName>
</protein>
<evidence type="ECO:0000256" key="9">
    <source>
        <dbReference type="ARBA" id="ARBA00022989"/>
    </source>
</evidence>
<sequence length="266" mass="30091">MGLGFRCALAVLSLLFVVSLTLVLREETSGGPVTFDPARVTQVSWKPRVFLYKRFLSDEECDHLIKLAKSKLAKSRVADNESGKSVMSNVRTSSGMFLMKRQDAIVARIEQRIAAWTFLPEENAEPIQVLRYGIGQKYEPHFDYFNDQVNQVRGGHRAATVLMYLSDVEKGGETVFPNAEGWESQPKDDSWSDCARGGYAALTSTARQTHTVCMELPGNRRREMVCTEMDSCEILRQIGDEHQLWQEQKCSDENVMCPQWQLQGSV</sequence>
<evidence type="ECO:0000256" key="4">
    <source>
        <dbReference type="ARBA" id="ARBA00012269"/>
    </source>
</evidence>